<keyword evidence="3 10" id="KW-0813">Transport</keyword>
<dbReference type="GO" id="GO:0055085">
    <property type="term" value="P:transmembrane transport"/>
    <property type="evidence" value="ECO:0007669"/>
    <property type="project" value="InterPro"/>
</dbReference>
<dbReference type="GO" id="GO:0031992">
    <property type="term" value="F:energy transducer activity"/>
    <property type="evidence" value="ECO:0007669"/>
    <property type="project" value="InterPro"/>
</dbReference>
<feature type="region of interest" description="Disordered" evidence="11">
    <location>
        <begin position="68"/>
        <end position="127"/>
    </location>
</feature>
<dbReference type="EMBL" id="JAAMOW010000011">
    <property type="protein sequence ID" value="NGY06831.1"/>
    <property type="molecule type" value="Genomic_DNA"/>
</dbReference>
<evidence type="ECO:0000256" key="6">
    <source>
        <dbReference type="ARBA" id="ARBA00022692"/>
    </source>
</evidence>
<dbReference type="PRINTS" id="PR01374">
    <property type="entry name" value="TONBPROTEIN"/>
</dbReference>
<evidence type="ECO:0000313" key="13">
    <source>
        <dbReference type="EMBL" id="NGY06831.1"/>
    </source>
</evidence>
<dbReference type="InterPro" id="IPR051045">
    <property type="entry name" value="TonB-dependent_transducer"/>
</dbReference>
<keyword evidence="9 10" id="KW-0472">Membrane</keyword>
<dbReference type="Proteomes" id="UP000472676">
    <property type="component" value="Unassembled WGS sequence"/>
</dbReference>
<dbReference type="GO" id="GO:0030288">
    <property type="term" value="C:outer membrane-bounded periplasmic space"/>
    <property type="evidence" value="ECO:0007669"/>
    <property type="project" value="InterPro"/>
</dbReference>
<name>A0A6M2BXC7_9GAMM</name>
<reference evidence="13 14" key="1">
    <citation type="journal article" date="2014" name="Int. J. Syst. Evol. Microbiol.">
        <title>Solimonas terrae sp. nov., isolated from soil.</title>
        <authorList>
            <person name="Kim S.J."/>
            <person name="Moon J.Y."/>
            <person name="Weon H.Y."/>
            <person name="Ahn J.H."/>
            <person name="Chen W.M."/>
            <person name="Kwon S.W."/>
        </authorList>
    </citation>
    <scope>NUCLEOTIDE SEQUENCE [LARGE SCALE GENOMIC DNA]</scope>
    <source>
        <strain evidence="13 14">KIS83-12</strain>
    </source>
</reference>
<keyword evidence="8 10" id="KW-1133">Transmembrane helix</keyword>
<dbReference type="Gene3D" id="3.30.1150.10">
    <property type="match status" value="1"/>
</dbReference>
<dbReference type="InterPro" id="IPR006260">
    <property type="entry name" value="TonB/TolA_C"/>
</dbReference>
<feature type="transmembrane region" description="Helical" evidence="10">
    <location>
        <begin position="20"/>
        <end position="41"/>
    </location>
</feature>
<evidence type="ECO:0000313" key="14">
    <source>
        <dbReference type="Proteomes" id="UP000472676"/>
    </source>
</evidence>
<comment type="function">
    <text evidence="10">Interacts with outer membrane receptor proteins that carry out high-affinity binding and energy dependent uptake into the periplasmic space of specific substrates. It could act to transduce energy from the cytoplasmic membrane to specific energy-requiring processes in the outer membrane, resulting in the release into the periplasm of ligands bound by these outer membrane proteins.</text>
</comment>
<keyword evidence="5 10" id="KW-0997">Cell inner membrane</keyword>
<keyword evidence="10" id="KW-0735">Signal-anchor</keyword>
<keyword evidence="14" id="KW-1185">Reference proteome</keyword>
<gene>
    <name evidence="13" type="ORF">G7Y85_18815</name>
</gene>
<feature type="domain" description="TonB C-terminal" evidence="12">
    <location>
        <begin position="131"/>
        <end position="224"/>
    </location>
</feature>
<keyword evidence="7 10" id="KW-0653">Protein transport</keyword>
<dbReference type="InterPro" id="IPR037682">
    <property type="entry name" value="TonB_C"/>
</dbReference>
<dbReference type="PANTHER" id="PTHR33446">
    <property type="entry name" value="PROTEIN TONB-RELATED"/>
    <property type="match status" value="1"/>
</dbReference>
<comment type="subcellular location">
    <subcellularLocation>
        <location evidence="1 10">Cell inner membrane</location>
        <topology evidence="1 10">Single-pass membrane protein</topology>
        <orientation evidence="1 10">Periplasmic side</orientation>
    </subcellularLocation>
</comment>
<dbReference type="InterPro" id="IPR003538">
    <property type="entry name" value="TonB"/>
</dbReference>
<accession>A0A6M2BXC7</accession>
<evidence type="ECO:0000256" key="2">
    <source>
        <dbReference type="ARBA" id="ARBA00006555"/>
    </source>
</evidence>
<comment type="caution">
    <text evidence="13">The sequence shown here is derived from an EMBL/GenBank/DDBJ whole genome shotgun (WGS) entry which is preliminary data.</text>
</comment>
<dbReference type="PANTHER" id="PTHR33446:SF2">
    <property type="entry name" value="PROTEIN TONB"/>
    <property type="match status" value="1"/>
</dbReference>
<evidence type="ECO:0000256" key="3">
    <source>
        <dbReference type="ARBA" id="ARBA00022448"/>
    </source>
</evidence>
<evidence type="ECO:0000256" key="10">
    <source>
        <dbReference type="RuleBase" id="RU362123"/>
    </source>
</evidence>
<organism evidence="13 14">
    <name type="scientific">Solimonas terrae</name>
    <dbReference type="NCBI Taxonomy" id="1396819"/>
    <lineage>
        <taxon>Bacteria</taxon>
        <taxon>Pseudomonadati</taxon>
        <taxon>Pseudomonadota</taxon>
        <taxon>Gammaproteobacteria</taxon>
        <taxon>Nevskiales</taxon>
        <taxon>Nevskiaceae</taxon>
        <taxon>Solimonas</taxon>
    </lineage>
</organism>
<evidence type="ECO:0000256" key="11">
    <source>
        <dbReference type="SAM" id="MobiDB-lite"/>
    </source>
</evidence>
<evidence type="ECO:0000256" key="5">
    <source>
        <dbReference type="ARBA" id="ARBA00022519"/>
    </source>
</evidence>
<dbReference type="PROSITE" id="PS52015">
    <property type="entry name" value="TONB_CTD"/>
    <property type="match status" value="1"/>
</dbReference>
<dbReference type="NCBIfam" id="TIGR01352">
    <property type="entry name" value="tonB_Cterm"/>
    <property type="match status" value="1"/>
</dbReference>
<protein>
    <recommendedName>
        <fullName evidence="10">Protein TonB</fullName>
    </recommendedName>
</protein>
<evidence type="ECO:0000259" key="12">
    <source>
        <dbReference type="PROSITE" id="PS52015"/>
    </source>
</evidence>
<evidence type="ECO:0000256" key="7">
    <source>
        <dbReference type="ARBA" id="ARBA00022927"/>
    </source>
</evidence>
<evidence type="ECO:0000256" key="1">
    <source>
        <dbReference type="ARBA" id="ARBA00004383"/>
    </source>
</evidence>
<comment type="similarity">
    <text evidence="2 10">Belongs to the TonB family.</text>
</comment>
<sequence length="224" mass="23757">MSACVEAPGYTRRSGAGLPWRHGSAFVLIAVLHLAALAALLHARRQSAPKPVPRTMMVSFIAAAPAPVEAPAPKPPAPTRPKAKLAPKMVATPRPSPTPMSTPPITPPVAAPQLQMPPAPAPAASPPVTTPPDFVAAYLDNPGPKYPAASIRLREEGVVMLLVQVSADGRAEQVTVDRSSGHARLDEAAVEVVRKRWRFVPAKQGDRAVPAWVRIPMSFALHQH</sequence>
<dbReference type="SUPFAM" id="SSF74653">
    <property type="entry name" value="TolA/TonB C-terminal domain"/>
    <property type="match status" value="1"/>
</dbReference>
<feature type="compositionally biased region" description="Pro residues" evidence="11">
    <location>
        <begin position="94"/>
        <end position="127"/>
    </location>
</feature>
<dbReference type="RefSeq" id="WP_166261158.1">
    <property type="nucleotide sequence ID" value="NZ_JAAMOW010000011.1"/>
</dbReference>
<proteinExistence type="inferred from homology"/>
<evidence type="ECO:0000256" key="4">
    <source>
        <dbReference type="ARBA" id="ARBA00022475"/>
    </source>
</evidence>
<dbReference type="Pfam" id="PF03544">
    <property type="entry name" value="TonB_C"/>
    <property type="match status" value="1"/>
</dbReference>
<evidence type="ECO:0000256" key="9">
    <source>
        <dbReference type="ARBA" id="ARBA00023136"/>
    </source>
</evidence>
<keyword evidence="6 10" id="KW-0812">Transmembrane</keyword>
<dbReference type="GO" id="GO:0015031">
    <property type="term" value="P:protein transport"/>
    <property type="evidence" value="ECO:0007669"/>
    <property type="project" value="UniProtKB-UniRule"/>
</dbReference>
<keyword evidence="4 10" id="KW-1003">Cell membrane</keyword>
<evidence type="ECO:0000256" key="8">
    <source>
        <dbReference type="ARBA" id="ARBA00022989"/>
    </source>
</evidence>
<dbReference type="GO" id="GO:0015891">
    <property type="term" value="P:siderophore transport"/>
    <property type="evidence" value="ECO:0007669"/>
    <property type="project" value="InterPro"/>
</dbReference>
<dbReference type="GO" id="GO:0098797">
    <property type="term" value="C:plasma membrane protein complex"/>
    <property type="evidence" value="ECO:0007669"/>
    <property type="project" value="TreeGrafter"/>
</dbReference>
<dbReference type="AlphaFoldDB" id="A0A6M2BXC7"/>
<feature type="compositionally biased region" description="Pro residues" evidence="11">
    <location>
        <begin position="68"/>
        <end position="79"/>
    </location>
</feature>